<evidence type="ECO:0000256" key="1">
    <source>
        <dbReference type="SAM" id="SignalP"/>
    </source>
</evidence>
<feature type="chain" id="PRO_5042224583" evidence="1">
    <location>
        <begin position="30"/>
        <end position="99"/>
    </location>
</feature>
<evidence type="ECO:0000313" key="2">
    <source>
        <dbReference type="EMBL" id="MDS3860789.1"/>
    </source>
</evidence>
<evidence type="ECO:0000313" key="3">
    <source>
        <dbReference type="Proteomes" id="UP001268256"/>
    </source>
</evidence>
<reference evidence="3" key="1">
    <citation type="submission" date="2023-07" db="EMBL/GenBank/DDBJ databases">
        <authorList>
            <person name="Luz R."/>
            <person name="Cordeiro R."/>
            <person name="Fonseca A."/>
            <person name="Goncalves V."/>
        </authorList>
    </citation>
    <scope>NUCLEOTIDE SEQUENCE [LARGE SCALE GENOMIC DNA]</scope>
    <source>
        <strain evidence="3">BACA0444</strain>
    </source>
</reference>
<sequence length="99" mass="10813">MPNETNTVTHGTASLLFLLTLLHANSAQAKVVLTSTALPSPTIPARLAAVRNQLEAGKQFAPTSVGRFGENLHLAAWEDSWVNFNDGAYWEDIWSDFSN</sequence>
<gene>
    <name evidence="2" type="ORF">RIF25_08170</name>
</gene>
<comment type="caution">
    <text evidence="2">The sequence shown here is derived from an EMBL/GenBank/DDBJ whole genome shotgun (WGS) entry which is preliminary data.</text>
</comment>
<organism evidence="2 3">
    <name type="scientific">Pseudocalidococcus azoricus BACA0444</name>
    <dbReference type="NCBI Taxonomy" id="2918990"/>
    <lineage>
        <taxon>Bacteria</taxon>
        <taxon>Bacillati</taxon>
        <taxon>Cyanobacteriota</taxon>
        <taxon>Cyanophyceae</taxon>
        <taxon>Acaryochloridales</taxon>
        <taxon>Thermosynechococcaceae</taxon>
        <taxon>Pseudocalidococcus</taxon>
        <taxon>Pseudocalidococcus azoricus</taxon>
    </lineage>
</organism>
<dbReference type="EMBL" id="JAVMIP010000006">
    <property type="protein sequence ID" value="MDS3860789.1"/>
    <property type="molecule type" value="Genomic_DNA"/>
</dbReference>
<proteinExistence type="predicted"/>
<keyword evidence="3" id="KW-1185">Reference proteome</keyword>
<name>A0AAE4JYA3_9CYAN</name>
<feature type="signal peptide" evidence="1">
    <location>
        <begin position="1"/>
        <end position="29"/>
    </location>
</feature>
<dbReference type="AlphaFoldDB" id="A0AAE4JYA3"/>
<dbReference type="Proteomes" id="UP001268256">
    <property type="component" value="Unassembled WGS sequence"/>
</dbReference>
<keyword evidence="1" id="KW-0732">Signal</keyword>
<accession>A0AAE4JYA3</accession>
<protein>
    <submittedName>
        <fullName evidence="2">Uncharacterized protein</fullName>
    </submittedName>
</protein>
<dbReference type="RefSeq" id="WP_322878054.1">
    <property type="nucleotide sequence ID" value="NZ_JAVMIP010000006.1"/>
</dbReference>